<feature type="compositionally biased region" description="Polar residues" evidence="5">
    <location>
        <begin position="384"/>
        <end position="403"/>
    </location>
</feature>
<keyword evidence="3" id="KW-0539">Nucleus</keyword>
<feature type="domain" description="Integrator complex subunit 14 beta-barrel" evidence="7">
    <location>
        <begin position="393"/>
        <end position="467"/>
    </location>
</feature>
<evidence type="ECO:0000259" key="7">
    <source>
        <dbReference type="Pfam" id="PF19435"/>
    </source>
</evidence>
<evidence type="ECO:0000256" key="5">
    <source>
        <dbReference type="SAM" id="MobiDB-lite"/>
    </source>
</evidence>
<dbReference type="Pfam" id="PF20504">
    <property type="entry name" value="IntS14_C"/>
    <property type="match status" value="1"/>
</dbReference>
<feature type="domain" description="VWFA" evidence="6">
    <location>
        <begin position="3"/>
        <end position="129"/>
    </location>
</feature>
<dbReference type="Pfam" id="PF19435">
    <property type="entry name" value="IntS14_b-barrel"/>
    <property type="match status" value="2"/>
</dbReference>
<dbReference type="SUPFAM" id="SSF53300">
    <property type="entry name" value="vWA-like"/>
    <property type="match status" value="1"/>
</dbReference>
<protein>
    <recommendedName>
        <fullName evidence="2">Integrator complex subunit 14</fullName>
    </recommendedName>
</protein>
<evidence type="ECO:0000256" key="1">
    <source>
        <dbReference type="ARBA" id="ARBA00004123"/>
    </source>
</evidence>
<accession>A0A6G1SB35</accession>
<evidence type="ECO:0000313" key="9">
    <source>
        <dbReference type="EMBL" id="MDE47714.1"/>
    </source>
</evidence>
<dbReference type="PANTHER" id="PTHR13532:SF3">
    <property type="entry name" value="INTEGRATOR COMPLEX SUBUNIT 14"/>
    <property type="match status" value="1"/>
</dbReference>
<dbReference type="InterPro" id="IPR046471">
    <property type="entry name" value="IntS14_C"/>
</dbReference>
<dbReference type="Gene3D" id="3.40.50.410">
    <property type="entry name" value="von Willebrand factor, type A domain"/>
    <property type="match status" value="1"/>
</dbReference>
<feature type="domain" description="Integrator complex subunit 14 beta-barrel" evidence="7">
    <location>
        <begin position="307"/>
        <end position="351"/>
    </location>
</feature>
<evidence type="ECO:0000256" key="3">
    <source>
        <dbReference type="ARBA" id="ARBA00023242"/>
    </source>
</evidence>
<organism evidence="9">
    <name type="scientific">Aceria tosichella</name>
    <name type="common">wheat curl mite</name>
    <dbReference type="NCBI Taxonomy" id="561515"/>
    <lineage>
        <taxon>Eukaryota</taxon>
        <taxon>Metazoa</taxon>
        <taxon>Ecdysozoa</taxon>
        <taxon>Arthropoda</taxon>
        <taxon>Chelicerata</taxon>
        <taxon>Arachnida</taxon>
        <taxon>Acari</taxon>
        <taxon>Acariformes</taxon>
        <taxon>Trombidiformes</taxon>
        <taxon>Prostigmata</taxon>
        <taxon>Eupodina</taxon>
        <taxon>Eriophyoidea</taxon>
        <taxon>Eriophyidae</taxon>
        <taxon>Eriophyinae</taxon>
        <taxon>Aceriini</taxon>
        <taxon>Aceria</taxon>
    </lineage>
</organism>
<name>A0A6G1SB35_9ACAR</name>
<proteinExistence type="inferred from homology"/>
<reference evidence="9" key="1">
    <citation type="submission" date="2018-10" db="EMBL/GenBank/DDBJ databases">
        <title>Transcriptome assembly of Aceria tosichella (Wheat curl mite) Type 2.</title>
        <authorList>
            <person name="Scully E.D."/>
            <person name="Geib S.M."/>
            <person name="Palmer N.A."/>
            <person name="Gupta A.K."/>
            <person name="Sarath G."/>
            <person name="Tatineni S."/>
        </authorList>
    </citation>
    <scope>NUCLEOTIDE SEQUENCE</scope>
    <source>
        <strain evidence="9">LincolnNE</strain>
    </source>
</reference>
<dbReference type="Pfam" id="PF13519">
    <property type="entry name" value="VWA_2"/>
    <property type="match status" value="1"/>
</dbReference>
<gene>
    <name evidence="9" type="ORF">g.20788</name>
</gene>
<feature type="domain" description="Integrator complex subunit 14 C-terminal" evidence="8">
    <location>
        <begin position="512"/>
        <end position="613"/>
    </location>
</feature>
<dbReference type="InterPro" id="IPR039841">
    <property type="entry name" value="INTS14"/>
</dbReference>
<comment type="subcellular location">
    <subcellularLocation>
        <location evidence="1">Nucleus</location>
    </subcellularLocation>
</comment>
<dbReference type="GO" id="GO:0034472">
    <property type="term" value="P:snRNA 3'-end processing"/>
    <property type="evidence" value="ECO:0007669"/>
    <property type="project" value="TreeGrafter"/>
</dbReference>
<evidence type="ECO:0000259" key="8">
    <source>
        <dbReference type="Pfam" id="PF20504"/>
    </source>
</evidence>
<evidence type="ECO:0000259" key="6">
    <source>
        <dbReference type="Pfam" id="PF13519"/>
    </source>
</evidence>
<dbReference type="InterPro" id="IPR036465">
    <property type="entry name" value="vWFA_dom_sf"/>
</dbReference>
<comment type="similarity">
    <text evidence="4">Belongs to the Integrator subunit 14 family.</text>
</comment>
<dbReference type="AlphaFoldDB" id="A0A6G1SB35"/>
<dbReference type="InterPro" id="IPR045814">
    <property type="entry name" value="IntS14_b-barrel"/>
</dbReference>
<sequence length="615" mass="68531">MPTVILLDVSLSMCRSASRTSNNDGPNNSKNKTNTVEIRQLANVGIGILLDYFAQNAQLEHTALVVYSSLWEVRHDFTRNHETIKNGIYDLELYDKSNVVNAIRGLLSLKLEEWAQDGTINIILVTDGQYPCQKGSRAQVSSSSKQKDEEFEDVPLDELKNQFDFPCKIQVVCIASPRDPALKYSLKFYKNLVSTVDSKTNDCPVLTSTNMKQFKQSAIWLPDLSTRDVTIESVEGLFATLADVHYKPYHTIVSCGHLSSMVLLSPKPTECLLETLKNEFDDIKNEEHHTSLSRETFVSALNKVRLFKLNEQINICGFMPLADIASPAITSRHLVLPVANSKFNEIHKAQQILSQDPNVYKSAQIGGLASNIAEDGTGKGGKNPGQNDTGKAGKHSTNNGTNDQDVDITKQPSFCVLLHNCLKQENMVAICMVGKNDENNEDWFAILHPHVDSKKKSGMILSLLLPGPQPILWLPSFRSLGSICLNSDPAPAIMDRPINGRSITKSYSSNSVIWLDPESVQADVQKVVRYARRGPDKAPQFYKELNRIRRAALSYGFFDVLAGLATILEREKRSMISDTSRPANEAMLQHIDHVISSLRTRLTEDSYDINILPIT</sequence>
<dbReference type="PANTHER" id="PTHR13532">
    <property type="match status" value="1"/>
</dbReference>
<dbReference type="EMBL" id="GGYP01002943">
    <property type="protein sequence ID" value="MDE47714.1"/>
    <property type="molecule type" value="Transcribed_RNA"/>
</dbReference>
<evidence type="ECO:0000256" key="2">
    <source>
        <dbReference type="ARBA" id="ARBA00016816"/>
    </source>
</evidence>
<evidence type="ECO:0000256" key="4">
    <source>
        <dbReference type="ARBA" id="ARBA00061449"/>
    </source>
</evidence>
<dbReference type="InterPro" id="IPR002035">
    <property type="entry name" value="VWF_A"/>
</dbReference>
<feature type="region of interest" description="Disordered" evidence="5">
    <location>
        <begin position="371"/>
        <end position="405"/>
    </location>
</feature>
<dbReference type="GO" id="GO:0032039">
    <property type="term" value="C:integrator complex"/>
    <property type="evidence" value="ECO:0007669"/>
    <property type="project" value="InterPro"/>
</dbReference>